<feature type="signal peptide" evidence="12">
    <location>
        <begin position="1"/>
        <end position="20"/>
    </location>
</feature>
<dbReference type="GeneID" id="36320136"/>
<dbReference type="GO" id="GO:0070006">
    <property type="term" value="F:metalloaminopeptidase activity"/>
    <property type="evidence" value="ECO:0007669"/>
    <property type="project" value="TreeGrafter"/>
</dbReference>
<dbReference type="GO" id="GO:0042277">
    <property type="term" value="F:peptide binding"/>
    <property type="evidence" value="ECO:0007669"/>
    <property type="project" value="TreeGrafter"/>
</dbReference>
<keyword evidence="2 11" id="KW-0031">Aminopeptidase</keyword>
<feature type="domain" description="ERAP1-like C-terminal" evidence="14">
    <location>
        <begin position="516"/>
        <end position="799"/>
    </location>
</feature>
<comment type="cofactor">
    <cofactor evidence="9 11">
        <name>Zn(2+)</name>
        <dbReference type="ChEBI" id="CHEBI:29105"/>
    </cofactor>
    <text evidence="9 11">Binds 1 zinc ion per subunit.</text>
</comment>
<dbReference type="Gene3D" id="2.60.40.1910">
    <property type="match status" value="1"/>
</dbReference>
<dbReference type="GO" id="GO:0006508">
    <property type="term" value="P:proteolysis"/>
    <property type="evidence" value="ECO:0007669"/>
    <property type="project" value="UniProtKB-KW"/>
</dbReference>
<dbReference type="EMBL" id="JPQZ01000033">
    <property type="protein sequence ID" value="KKO75078.1"/>
    <property type="molecule type" value="Genomic_DNA"/>
</dbReference>
<dbReference type="InterPro" id="IPR014782">
    <property type="entry name" value="Peptidase_M1_dom"/>
</dbReference>
<dbReference type="InterPro" id="IPR050344">
    <property type="entry name" value="Peptidase_M1_aminopeptidases"/>
</dbReference>
<dbReference type="Gene3D" id="1.10.390.10">
    <property type="entry name" value="Neutral Protease Domain 2"/>
    <property type="match status" value="1"/>
</dbReference>
<evidence type="ECO:0000256" key="12">
    <source>
        <dbReference type="SAM" id="SignalP"/>
    </source>
</evidence>
<evidence type="ECO:0000256" key="10">
    <source>
        <dbReference type="PIRSR" id="PIRSR634016-4"/>
    </source>
</evidence>
<name>A0A0F9WQ48_9MICR</name>
<dbReference type="OrthoDB" id="10031169at2759"/>
<dbReference type="CDD" id="cd09601">
    <property type="entry name" value="M1_APN-Q_like"/>
    <property type="match status" value="1"/>
</dbReference>
<dbReference type="InterPro" id="IPR034016">
    <property type="entry name" value="M1_APN-typ"/>
</dbReference>
<dbReference type="GO" id="GO:0005737">
    <property type="term" value="C:cytoplasm"/>
    <property type="evidence" value="ECO:0007669"/>
    <property type="project" value="TreeGrafter"/>
</dbReference>
<evidence type="ECO:0000313" key="16">
    <source>
        <dbReference type="EMBL" id="KKO75078.1"/>
    </source>
</evidence>
<dbReference type="SUPFAM" id="SSF55486">
    <property type="entry name" value="Metalloproteases ('zincins'), catalytic domain"/>
    <property type="match status" value="1"/>
</dbReference>
<sequence>MILLIKLVLVYTLTYKKVLSNKIIPFHYNLHFTITPDLFEGTTEIYFKTKKKTKKVILNAEDLDIQSINLFVSDKVFQGTFFSEKNTVDIFFHNPLLTDEEYKLEIKYRSKYSEGMDGIYKSNYNDNTLYSTHFEPTYARKAFPCFDQPDMKARFRIKITAPPDNIVLSNSSLNKKDGNTYLFNDTEPMSTYLVAFVVGKLESIQMTTKNNKIPITIYADKSDIKNGRLAINVAKYALDFFENYFDIKYPFPKLDLVAIPEFAMGAMENWGLVTFRKTSLLYNPATDATASKIRVIDTVCHELAHMWFGNLVTMNWWNDLWLNEGFATWAATMAIYNLPKNIIDFDIWLNFINMTLEEGMSYDSLHSTHPVAVEVQDPDEINQIFDLISYNKGASLIRMIENFVGHESFRKSIQKYLKHFKYSNAESNDFFTFQENSKLTTRMANSWLNQEGFPLLSVKEENNNLIITQTRFFAGTKNQDEKNWIIPVTIQFKDNAPQVHLMSQNTLTISKQSKIYKLNLSNVGFYRVLYPKDVMERTFNFFSSNKDRLNFINDLFALAFGGYVDIAWVVKIITNVSKDYDYESMKSIIGNLKKLYQIYYSDDEQATYIKDTIALILKKHMKYFEEDTNSISTKLFSGLLLNSAAFINDQNVIKRFKSFYKIFRSGRGLISPDYVYAMFVSVVDDNLDEIIQLSKTSPISNIRLMAMKALGAVQEEENISKVLNLYEELERQNLSYYFLGLSMNIKFKNRIIGYFINNYNKIKTYVNNESIINTSMAHVLCGVFDSDIVANISGFLNNIDNNLTVKKILETNTIFADFKKRNPKPFLIE</sequence>
<dbReference type="PRINTS" id="PR00756">
    <property type="entry name" value="ALADIPTASE"/>
</dbReference>
<protein>
    <recommendedName>
        <fullName evidence="11">Aminopeptidase</fullName>
        <ecNumber evidence="11">3.4.11.-</ecNumber>
    </recommendedName>
</protein>
<comment type="caution">
    <text evidence="16">The sequence shown here is derived from an EMBL/GenBank/DDBJ whole genome shotgun (WGS) entry which is preliminary data.</text>
</comment>
<dbReference type="InterPro" id="IPR042097">
    <property type="entry name" value="Aminopeptidase_N-like_N_sf"/>
</dbReference>
<evidence type="ECO:0000259" key="14">
    <source>
        <dbReference type="Pfam" id="PF11838"/>
    </source>
</evidence>
<evidence type="ECO:0000256" key="11">
    <source>
        <dbReference type="RuleBase" id="RU364040"/>
    </source>
</evidence>
<keyword evidence="4 9" id="KW-0479">Metal-binding</keyword>
<evidence type="ECO:0000256" key="9">
    <source>
        <dbReference type="PIRSR" id="PIRSR634016-3"/>
    </source>
</evidence>
<evidence type="ECO:0000259" key="15">
    <source>
        <dbReference type="Pfam" id="PF17900"/>
    </source>
</evidence>
<dbReference type="VEuPathDB" id="MicrosporidiaDB:G9O61_00g016380"/>
<accession>A0A0F9WQ48</accession>
<evidence type="ECO:0000313" key="17">
    <source>
        <dbReference type="Proteomes" id="UP000034350"/>
    </source>
</evidence>
<dbReference type="GO" id="GO:0005615">
    <property type="term" value="C:extracellular space"/>
    <property type="evidence" value="ECO:0007669"/>
    <property type="project" value="TreeGrafter"/>
</dbReference>
<feature type="domain" description="Peptidase M1 membrane alanine aminopeptidase" evidence="13">
    <location>
        <begin position="230"/>
        <end position="437"/>
    </location>
</feature>
<proteinExistence type="inferred from homology"/>
<feature type="binding site" evidence="9">
    <location>
        <position position="301"/>
    </location>
    <ligand>
        <name>Zn(2+)</name>
        <dbReference type="ChEBI" id="CHEBI:29105"/>
        <note>catalytic</note>
    </ligand>
</feature>
<organism evidence="16 17">
    <name type="scientific">Vairimorpha ceranae</name>
    <dbReference type="NCBI Taxonomy" id="40302"/>
    <lineage>
        <taxon>Eukaryota</taxon>
        <taxon>Fungi</taxon>
        <taxon>Fungi incertae sedis</taxon>
        <taxon>Microsporidia</taxon>
        <taxon>Nosematidae</taxon>
        <taxon>Vairimorpha</taxon>
    </lineage>
</organism>
<feature type="domain" description="Aminopeptidase N-like N-terminal" evidence="15">
    <location>
        <begin position="25"/>
        <end position="193"/>
    </location>
</feature>
<dbReference type="Pfam" id="PF11838">
    <property type="entry name" value="ERAP1_C"/>
    <property type="match status" value="1"/>
</dbReference>
<evidence type="ECO:0000256" key="7">
    <source>
        <dbReference type="ARBA" id="ARBA00023049"/>
    </source>
</evidence>
<dbReference type="VEuPathDB" id="MicrosporidiaDB:NCER_100622"/>
<gene>
    <name evidence="16" type="ORF">AAJ76_3300022746</name>
</gene>
<feature type="chain" id="PRO_5002529854" description="Aminopeptidase" evidence="12">
    <location>
        <begin position="21"/>
        <end position="829"/>
    </location>
</feature>
<evidence type="ECO:0000256" key="3">
    <source>
        <dbReference type="ARBA" id="ARBA00022670"/>
    </source>
</evidence>
<dbReference type="GO" id="GO:0043171">
    <property type="term" value="P:peptide catabolic process"/>
    <property type="evidence" value="ECO:0007669"/>
    <property type="project" value="TreeGrafter"/>
</dbReference>
<evidence type="ECO:0000259" key="13">
    <source>
        <dbReference type="Pfam" id="PF01433"/>
    </source>
</evidence>
<dbReference type="InterPro" id="IPR024571">
    <property type="entry name" value="ERAP1-like_C_dom"/>
</dbReference>
<feature type="active site" description="Proton acceptor" evidence="8">
    <location>
        <position position="302"/>
    </location>
</feature>
<dbReference type="FunFam" id="1.10.390.10:FF:000006">
    <property type="entry name" value="Puromycin-sensitive aminopeptidase"/>
    <property type="match status" value="1"/>
</dbReference>
<evidence type="ECO:0000256" key="6">
    <source>
        <dbReference type="ARBA" id="ARBA00022833"/>
    </source>
</evidence>
<dbReference type="GO" id="GO:0008270">
    <property type="term" value="F:zinc ion binding"/>
    <property type="evidence" value="ECO:0007669"/>
    <property type="project" value="UniProtKB-UniRule"/>
</dbReference>
<dbReference type="Gene3D" id="2.60.40.1730">
    <property type="entry name" value="tricorn interacting facor f3 domain"/>
    <property type="match status" value="1"/>
</dbReference>
<dbReference type="EC" id="3.4.11.-" evidence="11"/>
<dbReference type="Proteomes" id="UP000034350">
    <property type="component" value="Unassembled WGS sequence"/>
</dbReference>
<dbReference type="PANTHER" id="PTHR11533:SF299">
    <property type="entry name" value="AMINOPEPTIDASE"/>
    <property type="match status" value="1"/>
</dbReference>
<dbReference type="Pfam" id="PF01433">
    <property type="entry name" value="Peptidase_M1"/>
    <property type="match status" value="1"/>
</dbReference>
<dbReference type="InterPro" id="IPR001930">
    <property type="entry name" value="Peptidase_M1"/>
</dbReference>
<reference evidence="16 17" key="1">
    <citation type="journal article" date="2015" name="Environ. Microbiol.">
        <title>Genome analyses suggest the presence of polyploidy and recent human-driven expansions in eight global populations of the honeybee pathogen Nosema ceranae.</title>
        <authorList>
            <person name="Pelin A."/>
            <person name="Selman M."/>
            <person name="Aris-Brosou S."/>
            <person name="Farinelli L."/>
            <person name="Corradi N."/>
        </authorList>
    </citation>
    <scope>NUCLEOTIDE SEQUENCE [LARGE SCALE GENOMIC DNA]</scope>
    <source>
        <strain evidence="16 17">PA08 1199</strain>
    </source>
</reference>
<dbReference type="RefSeq" id="XP_024330820.1">
    <property type="nucleotide sequence ID" value="XM_024475202.1"/>
</dbReference>
<keyword evidence="7 11" id="KW-0482">Metalloprotease</keyword>
<evidence type="ECO:0000256" key="5">
    <source>
        <dbReference type="ARBA" id="ARBA00022801"/>
    </source>
</evidence>
<evidence type="ECO:0000256" key="1">
    <source>
        <dbReference type="ARBA" id="ARBA00010136"/>
    </source>
</evidence>
<dbReference type="GO" id="GO:0016020">
    <property type="term" value="C:membrane"/>
    <property type="evidence" value="ECO:0007669"/>
    <property type="project" value="TreeGrafter"/>
</dbReference>
<dbReference type="Gene3D" id="1.25.50.20">
    <property type="match status" value="1"/>
</dbReference>
<keyword evidence="5 11" id="KW-0378">Hydrolase</keyword>
<dbReference type="VEuPathDB" id="MicrosporidiaDB:AAJ76_3300022746"/>
<evidence type="ECO:0000256" key="2">
    <source>
        <dbReference type="ARBA" id="ARBA00022438"/>
    </source>
</evidence>
<dbReference type="Pfam" id="PF17900">
    <property type="entry name" value="Peptidase_M1_N"/>
    <property type="match status" value="1"/>
</dbReference>
<dbReference type="InterPro" id="IPR045357">
    <property type="entry name" value="Aminopeptidase_N-like_N"/>
</dbReference>
<feature type="binding site" evidence="9">
    <location>
        <position position="305"/>
    </location>
    <ligand>
        <name>Zn(2+)</name>
        <dbReference type="ChEBI" id="CHEBI:29105"/>
        <note>catalytic</note>
    </ligand>
</feature>
<keyword evidence="6 9" id="KW-0862">Zinc</keyword>
<dbReference type="SUPFAM" id="SSF63737">
    <property type="entry name" value="Leukotriene A4 hydrolase N-terminal domain"/>
    <property type="match status" value="1"/>
</dbReference>
<evidence type="ECO:0000256" key="4">
    <source>
        <dbReference type="ARBA" id="ARBA00022723"/>
    </source>
</evidence>
<keyword evidence="3 11" id="KW-0645">Protease</keyword>
<dbReference type="PANTHER" id="PTHR11533">
    <property type="entry name" value="PROTEASE M1 ZINC METALLOPROTEASE"/>
    <property type="match status" value="1"/>
</dbReference>
<keyword evidence="12" id="KW-0732">Signal</keyword>
<keyword evidence="17" id="KW-1185">Reference proteome</keyword>
<dbReference type="InterPro" id="IPR027268">
    <property type="entry name" value="Peptidase_M4/M1_CTD_sf"/>
</dbReference>
<evidence type="ECO:0000256" key="8">
    <source>
        <dbReference type="PIRSR" id="PIRSR634016-1"/>
    </source>
</evidence>
<comment type="similarity">
    <text evidence="1 11">Belongs to the peptidase M1 family.</text>
</comment>
<dbReference type="AlphaFoldDB" id="A0A0F9WQ48"/>
<feature type="site" description="Transition state stabilizer" evidence="10">
    <location>
        <position position="390"/>
    </location>
</feature>
<feature type="binding site" evidence="9">
    <location>
        <position position="324"/>
    </location>
    <ligand>
        <name>Zn(2+)</name>
        <dbReference type="ChEBI" id="CHEBI:29105"/>
        <note>catalytic</note>
    </ligand>
</feature>